<dbReference type="Proteomes" id="UP000002030">
    <property type="component" value="Chromosome"/>
</dbReference>
<dbReference type="InterPro" id="IPR020026">
    <property type="entry name" value="PseC"/>
</dbReference>
<dbReference type="RefSeq" id="WP_012869432.1">
    <property type="nucleotide sequence ID" value="NC_013522.1"/>
</dbReference>
<dbReference type="CDD" id="cd00616">
    <property type="entry name" value="AHBA_syn"/>
    <property type="match status" value="1"/>
</dbReference>
<proteinExistence type="inferred from homology"/>
<protein>
    <submittedName>
        <fullName evidence="4">DegT/DnrJ/EryC1/StrS aminotransferase</fullName>
    </submittedName>
</protein>
<dbReference type="PANTHER" id="PTHR30244:SF34">
    <property type="entry name" value="DTDP-4-AMINO-4,6-DIDEOXYGALACTOSE TRANSAMINASE"/>
    <property type="match status" value="1"/>
</dbReference>
<dbReference type="SUPFAM" id="SSF53383">
    <property type="entry name" value="PLP-dependent transferases"/>
    <property type="match status" value="1"/>
</dbReference>
<dbReference type="GO" id="GO:0008483">
    <property type="term" value="F:transaminase activity"/>
    <property type="evidence" value="ECO:0007669"/>
    <property type="project" value="UniProtKB-KW"/>
</dbReference>
<accession>D1B9G3</accession>
<dbReference type="PATRIC" id="fig|525903.6.peg.685"/>
<evidence type="ECO:0000256" key="2">
    <source>
        <dbReference type="PIRSR" id="PIRSR000390-2"/>
    </source>
</evidence>
<dbReference type="STRING" id="525903.Taci_0680"/>
<evidence type="ECO:0000313" key="4">
    <source>
        <dbReference type="EMBL" id="ACZ18916.1"/>
    </source>
</evidence>
<dbReference type="NCBIfam" id="TIGR03588">
    <property type="entry name" value="PseC"/>
    <property type="match status" value="1"/>
</dbReference>
<dbReference type="GO" id="GO:0030170">
    <property type="term" value="F:pyridoxal phosphate binding"/>
    <property type="evidence" value="ECO:0007669"/>
    <property type="project" value="TreeGrafter"/>
</dbReference>
<dbReference type="Gene3D" id="3.40.640.10">
    <property type="entry name" value="Type I PLP-dependent aspartate aminotransferase-like (Major domain)"/>
    <property type="match status" value="1"/>
</dbReference>
<dbReference type="GO" id="GO:0000271">
    <property type="term" value="P:polysaccharide biosynthetic process"/>
    <property type="evidence" value="ECO:0007669"/>
    <property type="project" value="TreeGrafter"/>
</dbReference>
<keyword evidence="5" id="KW-1185">Reference proteome</keyword>
<dbReference type="InterPro" id="IPR000653">
    <property type="entry name" value="DegT/StrS_aminotransferase"/>
</dbReference>
<gene>
    <name evidence="4" type="ordered locus">Taci_0680</name>
</gene>
<organism evidence="4 5">
    <name type="scientific">Thermanaerovibrio acidaminovorans (strain ATCC 49978 / DSM 6589 / Su883)</name>
    <name type="common">Selenomonas acidaminovorans</name>
    <dbReference type="NCBI Taxonomy" id="525903"/>
    <lineage>
        <taxon>Bacteria</taxon>
        <taxon>Thermotogati</taxon>
        <taxon>Synergistota</taxon>
        <taxon>Synergistia</taxon>
        <taxon>Synergistales</taxon>
        <taxon>Synergistaceae</taxon>
        <taxon>Thermanaerovibrio</taxon>
    </lineage>
</organism>
<dbReference type="InterPro" id="IPR015424">
    <property type="entry name" value="PyrdxlP-dep_Trfase"/>
</dbReference>
<comment type="similarity">
    <text evidence="3">Belongs to the DegT/DnrJ/EryC1 family.</text>
</comment>
<name>D1B9G3_THEAS</name>
<dbReference type="OrthoDB" id="9810913at2"/>
<dbReference type="Gene3D" id="3.90.1150.10">
    <property type="entry name" value="Aspartate Aminotransferase, domain 1"/>
    <property type="match status" value="1"/>
</dbReference>
<dbReference type="PANTHER" id="PTHR30244">
    <property type="entry name" value="TRANSAMINASE"/>
    <property type="match status" value="1"/>
</dbReference>
<reference evidence="4 5" key="1">
    <citation type="journal article" date="2009" name="Stand. Genomic Sci.">
        <title>Complete genome sequence of Thermanaerovibrio acidaminovorans type strain (Su883).</title>
        <authorList>
            <person name="Chovatia M."/>
            <person name="Sikorski J."/>
            <person name="Schroder M."/>
            <person name="Lapidus A."/>
            <person name="Nolan M."/>
            <person name="Tice H."/>
            <person name="Glavina Del Rio T."/>
            <person name="Copeland A."/>
            <person name="Cheng J.F."/>
            <person name="Lucas S."/>
            <person name="Chen F."/>
            <person name="Bruce D."/>
            <person name="Goodwin L."/>
            <person name="Pitluck S."/>
            <person name="Ivanova N."/>
            <person name="Mavromatis K."/>
            <person name="Ovchinnikova G."/>
            <person name="Pati A."/>
            <person name="Chen A."/>
            <person name="Palaniappan K."/>
            <person name="Land M."/>
            <person name="Hauser L."/>
            <person name="Chang Y.J."/>
            <person name="Jeffries C.D."/>
            <person name="Chain P."/>
            <person name="Saunders E."/>
            <person name="Detter J.C."/>
            <person name="Brettin T."/>
            <person name="Rohde M."/>
            <person name="Goker M."/>
            <person name="Spring S."/>
            <person name="Bristow J."/>
            <person name="Markowitz V."/>
            <person name="Hugenholtz P."/>
            <person name="Kyrpides N.C."/>
            <person name="Klenk H.P."/>
            <person name="Eisen J.A."/>
        </authorList>
    </citation>
    <scope>NUCLEOTIDE SEQUENCE [LARGE SCALE GENOMIC DNA]</scope>
    <source>
        <strain evidence="5">ATCC 49978 / DSM 6589 / Su883</strain>
    </source>
</reference>
<evidence type="ECO:0000256" key="3">
    <source>
        <dbReference type="RuleBase" id="RU004508"/>
    </source>
</evidence>
<sequence length="374" mass="41621">MAFIPYGRQYVDDDDVAAVVKVLRGDWLTQGPNVADFEEAFAQKVGARFAVSFSNGTAALHGAYYAAGVGKGDQVITSPMTFVATANAARFLGAHVRFVDVDPSTLCMDPDRLQEMVSPRTKVIAPVSYAGYPVPLDKITAVARSVGAIVVEDACHALGASREGGMVGAQADMTVFSFHPVKHITTAEGGMVTTNNEELARRLRLFRSHGVERDPSRMSRNDGPWYYEMVDLGYNYRLTDIQCALGLSQLAKLDRFVQARRRIARRYAELLKGVPPVGLPPHHPGHSYHLYPIRVPAERRRDVFEALRREGVGVQVHYLPVHMHPYYKDLYGIPDDDLPNALNYYRETISLPMFPSLEDHEQDRVVELLSSYLG</sequence>
<evidence type="ECO:0000313" key="5">
    <source>
        <dbReference type="Proteomes" id="UP000002030"/>
    </source>
</evidence>
<dbReference type="EMBL" id="CP001818">
    <property type="protein sequence ID" value="ACZ18916.1"/>
    <property type="molecule type" value="Genomic_DNA"/>
</dbReference>
<dbReference type="PIRSF" id="PIRSF000390">
    <property type="entry name" value="PLP_StrS"/>
    <property type="match status" value="1"/>
</dbReference>
<dbReference type="eggNOG" id="COG0399">
    <property type="taxonomic scope" value="Bacteria"/>
</dbReference>
<keyword evidence="2 3" id="KW-0663">Pyridoxal phosphate</keyword>
<keyword evidence="4" id="KW-0032">Aminotransferase</keyword>
<dbReference type="EnsemblBacteria" id="ACZ18916">
    <property type="protein sequence ID" value="ACZ18916"/>
    <property type="gene ID" value="Taci_0680"/>
</dbReference>
<dbReference type="KEGG" id="tai:Taci_0680"/>
<dbReference type="Pfam" id="PF01041">
    <property type="entry name" value="DegT_DnrJ_EryC1"/>
    <property type="match status" value="1"/>
</dbReference>
<keyword evidence="4" id="KW-0808">Transferase</keyword>
<dbReference type="InterPro" id="IPR015422">
    <property type="entry name" value="PyrdxlP-dep_Trfase_small"/>
</dbReference>
<dbReference type="AlphaFoldDB" id="D1B9G3"/>
<dbReference type="InterPro" id="IPR015421">
    <property type="entry name" value="PyrdxlP-dep_Trfase_major"/>
</dbReference>
<evidence type="ECO:0000256" key="1">
    <source>
        <dbReference type="PIRSR" id="PIRSR000390-1"/>
    </source>
</evidence>
<dbReference type="HOGENOM" id="CLU_033332_0_3_0"/>
<feature type="modified residue" description="N6-(pyridoxal phosphate)lysine" evidence="2">
    <location>
        <position position="182"/>
    </location>
</feature>
<feature type="active site" description="Proton acceptor" evidence="1">
    <location>
        <position position="182"/>
    </location>
</feature>